<evidence type="ECO:0008006" key="8">
    <source>
        <dbReference type="Google" id="ProtNLM"/>
    </source>
</evidence>
<dbReference type="SMART" id="SM00659">
    <property type="entry name" value="RPOLCX"/>
    <property type="match status" value="1"/>
</dbReference>
<keyword evidence="2" id="KW-0479">Metal-binding</keyword>
<sequence>MFFKTRRGSRGLAWWSTAATCCYVTSPMSESRESRVSESPSTCNNHLHLQHEVDMHGSDILAGRDQARCNDEVMPGPGAYVSSSRDIAMEYLCADCGAKNEIKSREPIRCRECGHRIMYKKRTKRMVQFEAR</sequence>
<dbReference type="OrthoDB" id="5585087at2759"/>
<dbReference type="PANTHER" id="PTHR12056">
    <property type="entry name" value="DNA-DIRECTED RNA POLYMERASES I, II, AND III"/>
    <property type="match status" value="1"/>
</dbReference>
<comment type="subcellular location">
    <subcellularLocation>
        <location evidence="1">Nucleus</location>
    </subcellularLocation>
</comment>
<dbReference type="GO" id="GO:0006351">
    <property type="term" value="P:DNA-templated transcription"/>
    <property type="evidence" value="ECO:0007669"/>
    <property type="project" value="InterPro"/>
</dbReference>
<dbReference type="Gene3D" id="2.20.28.30">
    <property type="entry name" value="RNA polymerase ii, chain L"/>
    <property type="match status" value="1"/>
</dbReference>
<protein>
    <recommendedName>
        <fullName evidence="8">DNA-directed RNA polymerase I, II, and III subunit RPABC4</fullName>
    </recommendedName>
</protein>
<accession>A0A0C2YYB9</accession>
<dbReference type="HOGENOM" id="CLU_1917306_0_0_1"/>
<dbReference type="GO" id="GO:0008270">
    <property type="term" value="F:zinc ion binding"/>
    <property type="evidence" value="ECO:0007669"/>
    <property type="project" value="InterPro"/>
</dbReference>
<evidence type="ECO:0000256" key="5">
    <source>
        <dbReference type="ARBA" id="ARBA00025770"/>
    </source>
</evidence>
<reference evidence="7" key="2">
    <citation type="submission" date="2015-01" db="EMBL/GenBank/DDBJ databases">
        <title>Evolutionary Origins and Diversification of the Mycorrhizal Mutualists.</title>
        <authorList>
            <consortium name="DOE Joint Genome Institute"/>
            <consortium name="Mycorrhizal Genomics Consortium"/>
            <person name="Kohler A."/>
            <person name="Kuo A."/>
            <person name="Nagy L.G."/>
            <person name="Floudas D."/>
            <person name="Copeland A."/>
            <person name="Barry K.W."/>
            <person name="Cichocki N."/>
            <person name="Veneault-Fourrey C."/>
            <person name="LaButti K."/>
            <person name="Lindquist E.A."/>
            <person name="Lipzen A."/>
            <person name="Lundell T."/>
            <person name="Morin E."/>
            <person name="Murat C."/>
            <person name="Riley R."/>
            <person name="Ohm R."/>
            <person name="Sun H."/>
            <person name="Tunlid A."/>
            <person name="Henrissat B."/>
            <person name="Grigoriev I.V."/>
            <person name="Hibbett D.S."/>
            <person name="Martin F."/>
        </authorList>
    </citation>
    <scope>NUCLEOTIDE SEQUENCE [LARGE SCALE GENOMIC DNA]</scope>
    <source>
        <strain evidence="7">h7</strain>
    </source>
</reference>
<proteinExistence type="inferred from homology"/>
<gene>
    <name evidence="6" type="ORF">M413DRAFT_8014</name>
</gene>
<name>A0A0C2YYB9_HEBCY</name>
<dbReference type="Proteomes" id="UP000053424">
    <property type="component" value="Unassembled WGS sequence"/>
</dbReference>
<dbReference type="GO" id="GO:0005736">
    <property type="term" value="C:RNA polymerase I complex"/>
    <property type="evidence" value="ECO:0007669"/>
    <property type="project" value="TreeGrafter"/>
</dbReference>
<dbReference type="GO" id="GO:0005665">
    <property type="term" value="C:RNA polymerase II, core complex"/>
    <property type="evidence" value="ECO:0007669"/>
    <property type="project" value="TreeGrafter"/>
</dbReference>
<organism evidence="6 7">
    <name type="scientific">Hebeloma cylindrosporum</name>
    <dbReference type="NCBI Taxonomy" id="76867"/>
    <lineage>
        <taxon>Eukaryota</taxon>
        <taxon>Fungi</taxon>
        <taxon>Dikarya</taxon>
        <taxon>Basidiomycota</taxon>
        <taxon>Agaricomycotina</taxon>
        <taxon>Agaricomycetes</taxon>
        <taxon>Agaricomycetidae</taxon>
        <taxon>Agaricales</taxon>
        <taxon>Agaricineae</taxon>
        <taxon>Hymenogastraceae</taxon>
        <taxon>Hebeloma</taxon>
    </lineage>
</organism>
<keyword evidence="3" id="KW-0862">Zinc</keyword>
<dbReference type="InterPro" id="IPR006591">
    <property type="entry name" value="RNAP_P/RPABC4"/>
</dbReference>
<dbReference type="GO" id="GO:0005666">
    <property type="term" value="C:RNA polymerase III complex"/>
    <property type="evidence" value="ECO:0007669"/>
    <property type="project" value="TreeGrafter"/>
</dbReference>
<evidence type="ECO:0000313" key="7">
    <source>
        <dbReference type="Proteomes" id="UP000053424"/>
    </source>
</evidence>
<dbReference type="SUPFAM" id="SSF63393">
    <property type="entry name" value="RNA polymerase subunits"/>
    <property type="match status" value="1"/>
</dbReference>
<dbReference type="InterPro" id="IPR029040">
    <property type="entry name" value="RPABC4/Spt4"/>
</dbReference>
<dbReference type="GO" id="GO:0003899">
    <property type="term" value="F:DNA-directed RNA polymerase activity"/>
    <property type="evidence" value="ECO:0007669"/>
    <property type="project" value="InterPro"/>
</dbReference>
<comment type="similarity">
    <text evidence="5">Belongs to the archaeal Rpo12/eukaryotic RPC10 RNA polymerase subunit family.</text>
</comment>
<dbReference type="EMBL" id="KN831771">
    <property type="protein sequence ID" value="KIM45987.1"/>
    <property type="molecule type" value="Genomic_DNA"/>
</dbReference>
<evidence type="ECO:0000256" key="3">
    <source>
        <dbReference type="ARBA" id="ARBA00022833"/>
    </source>
</evidence>
<evidence type="ECO:0000313" key="6">
    <source>
        <dbReference type="EMBL" id="KIM45987.1"/>
    </source>
</evidence>
<evidence type="ECO:0000256" key="4">
    <source>
        <dbReference type="ARBA" id="ARBA00023242"/>
    </source>
</evidence>
<dbReference type="PANTHER" id="PTHR12056:SF2">
    <property type="entry name" value="GEO11084P1"/>
    <property type="match status" value="1"/>
</dbReference>
<dbReference type="Pfam" id="PF03604">
    <property type="entry name" value="Zn_ribbon_RPAB4"/>
    <property type="match status" value="1"/>
</dbReference>
<evidence type="ECO:0000256" key="1">
    <source>
        <dbReference type="ARBA" id="ARBA00004123"/>
    </source>
</evidence>
<keyword evidence="4" id="KW-0539">Nucleus</keyword>
<reference evidence="6 7" key="1">
    <citation type="submission" date="2014-04" db="EMBL/GenBank/DDBJ databases">
        <authorList>
            <consortium name="DOE Joint Genome Institute"/>
            <person name="Kuo A."/>
            <person name="Gay G."/>
            <person name="Dore J."/>
            <person name="Kohler A."/>
            <person name="Nagy L.G."/>
            <person name="Floudas D."/>
            <person name="Copeland A."/>
            <person name="Barry K.W."/>
            <person name="Cichocki N."/>
            <person name="Veneault-Fourrey C."/>
            <person name="LaButti K."/>
            <person name="Lindquist E.A."/>
            <person name="Lipzen A."/>
            <person name="Lundell T."/>
            <person name="Morin E."/>
            <person name="Murat C."/>
            <person name="Sun H."/>
            <person name="Tunlid A."/>
            <person name="Henrissat B."/>
            <person name="Grigoriev I.V."/>
            <person name="Hibbett D.S."/>
            <person name="Martin F."/>
            <person name="Nordberg H.P."/>
            <person name="Cantor M.N."/>
            <person name="Hua S.X."/>
        </authorList>
    </citation>
    <scope>NUCLEOTIDE SEQUENCE [LARGE SCALE GENOMIC DNA]</scope>
    <source>
        <strain evidence="7">h7</strain>
    </source>
</reference>
<keyword evidence="7" id="KW-1185">Reference proteome</keyword>
<dbReference type="GO" id="GO:0003677">
    <property type="term" value="F:DNA binding"/>
    <property type="evidence" value="ECO:0007669"/>
    <property type="project" value="InterPro"/>
</dbReference>
<dbReference type="InterPro" id="IPR039747">
    <property type="entry name" value="RPABC4"/>
</dbReference>
<dbReference type="STRING" id="686832.A0A0C2YYB9"/>
<evidence type="ECO:0000256" key="2">
    <source>
        <dbReference type="ARBA" id="ARBA00022723"/>
    </source>
</evidence>
<dbReference type="FunFam" id="2.20.28.30:FF:000002">
    <property type="entry name" value="DNA-directed RNA polymerases II, IV and V subunit 12"/>
    <property type="match status" value="1"/>
</dbReference>
<dbReference type="AlphaFoldDB" id="A0A0C2YYB9"/>